<dbReference type="OrthoDB" id="2288358at2759"/>
<evidence type="ECO:0000256" key="1">
    <source>
        <dbReference type="ARBA" id="ARBA00023125"/>
    </source>
</evidence>
<accession>E4V519</accession>
<feature type="DNA-binding region" description="NDT80" evidence="2">
    <location>
        <begin position="150"/>
        <end position="429"/>
    </location>
</feature>
<evidence type="ECO:0000259" key="4">
    <source>
        <dbReference type="PROSITE" id="PS51517"/>
    </source>
</evidence>
<evidence type="ECO:0000313" key="5">
    <source>
        <dbReference type="EMBL" id="EFR05093.1"/>
    </source>
</evidence>
<dbReference type="GO" id="GO:0003700">
    <property type="term" value="F:DNA-binding transcription factor activity"/>
    <property type="evidence" value="ECO:0007669"/>
    <property type="project" value="UniProtKB-UniRule"/>
</dbReference>
<dbReference type="GO" id="GO:0003677">
    <property type="term" value="F:DNA binding"/>
    <property type="evidence" value="ECO:0007669"/>
    <property type="project" value="UniProtKB-KW"/>
</dbReference>
<dbReference type="eggNOG" id="ENOG502RYEH">
    <property type="taxonomic scope" value="Eukaryota"/>
</dbReference>
<feature type="domain" description="NDT80" evidence="4">
    <location>
        <begin position="150"/>
        <end position="429"/>
    </location>
</feature>
<name>E4V519_ARTGP</name>
<dbReference type="HOGENOM" id="CLU_030656_0_0_1"/>
<evidence type="ECO:0000313" key="6">
    <source>
        <dbReference type="Proteomes" id="UP000002669"/>
    </source>
</evidence>
<dbReference type="InterPro" id="IPR052605">
    <property type="entry name" value="Fungal_trans_regulator"/>
</dbReference>
<feature type="region of interest" description="Disordered" evidence="3">
    <location>
        <begin position="418"/>
        <end position="500"/>
    </location>
</feature>
<dbReference type="GO" id="GO:0000228">
    <property type="term" value="C:nuclear chromosome"/>
    <property type="evidence" value="ECO:0007669"/>
    <property type="project" value="TreeGrafter"/>
</dbReference>
<dbReference type="Pfam" id="PF05224">
    <property type="entry name" value="NDT80_PhoG"/>
    <property type="match status" value="1"/>
</dbReference>
<dbReference type="GO" id="GO:0051321">
    <property type="term" value="P:meiotic cell cycle"/>
    <property type="evidence" value="ECO:0007669"/>
    <property type="project" value="TreeGrafter"/>
</dbReference>
<dbReference type="GeneID" id="10025162"/>
<dbReference type="PANTHER" id="PTHR35144">
    <property type="entry name" value="MEIOSIS-SPECIFIC TRANSCRIPTION FACTOR NDT80"/>
    <property type="match status" value="1"/>
</dbReference>
<reference evidence="6" key="1">
    <citation type="journal article" date="2012" name="MBio">
        <title>Comparative genome analysis of Trichophyton rubrum and related dermatophytes reveals candidate genes involved in infection.</title>
        <authorList>
            <person name="Martinez D.A."/>
            <person name="Oliver B.G."/>
            <person name="Graeser Y."/>
            <person name="Goldberg J.M."/>
            <person name="Li W."/>
            <person name="Martinez-Rossi N.M."/>
            <person name="Monod M."/>
            <person name="Shelest E."/>
            <person name="Barton R.C."/>
            <person name="Birch E."/>
            <person name="Brakhage A.A."/>
            <person name="Chen Z."/>
            <person name="Gurr S.J."/>
            <person name="Heiman D."/>
            <person name="Heitman J."/>
            <person name="Kosti I."/>
            <person name="Rossi A."/>
            <person name="Saif S."/>
            <person name="Samalova M."/>
            <person name="Saunders C.W."/>
            <person name="Shea T."/>
            <person name="Summerbell R.C."/>
            <person name="Xu J."/>
            <person name="Young S."/>
            <person name="Zeng Q."/>
            <person name="Birren B.W."/>
            <person name="Cuomo C.A."/>
            <person name="White T.C."/>
        </authorList>
    </citation>
    <scope>NUCLEOTIDE SEQUENCE [LARGE SCALE GENOMIC DNA]</scope>
    <source>
        <strain evidence="6">ATCC MYA-4604 / CBS 118893</strain>
    </source>
</reference>
<proteinExistence type="predicted"/>
<dbReference type="InterPro" id="IPR008967">
    <property type="entry name" value="p53-like_TF_DNA-bd_sf"/>
</dbReference>
<dbReference type="PROSITE" id="PS51517">
    <property type="entry name" value="NDT80"/>
    <property type="match status" value="1"/>
</dbReference>
<keyword evidence="6" id="KW-1185">Reference proteome</keyword>
<dbReference type="InParanoid" id="E4V519"/>
<feature type="region of interest" description="Disordered" evidence="3">
    <location>
        <begin position="21"/>
        <end position="40"/>
    </location>
</feature>
<protein>
    <recommendedName>
        <fullName evidence="4">NDT80 domain-containing protein</fullName>
    </recommendedName>
</protein>
<dbReference type="InterPro" id="IPR037141">
    <property type="entry name" value="NDT80_DNA-bd_dom_sf"/>
</dbReference>
<evidence type="ECO:0000256" key="3">
    <source>
        <dbReference type="SAM" id="MobiDB-lite"/>
    </source>
</evidence>
<keyword evidence="1 2" id="KW-0238">DNA-binding</keyword>
<dbReference type="Proteomes" id="UP000002669">
    <property type="component" value="Unassembled WGS sequence"/>
</dbReference>
<dbReference type="EMBL" id="DS989829">
    <property type="protein sequence ID" value="EFR05093.1"/>
    <property type="molecule type" value="Genomic_DNA"/>
</dbReference>
<sequence>MILSLRASELTSDFIDSTYSSLTSRLSPESTSSSLSSAAGLNTNSSRYSATLDVASAATSPPCISRDELDQNMTDYRLHSVSALCTQPQPGLPSTMQSSGGVLPASPGMIPRGDGYHLQYHQPTRSVFPNSNGLAMNNLSRYSNYQTTRPMDMNSNAQGGTMFGASGGFVFDSPASRQSGSANPEAPPFHETTVLHNLLINNHAVRPDINAKIHKGFFQVDGKWTCYRRNYFSLSCSFTLRPWIQMQGSAPYIQLSNGTTPRVKAFAMAISAVVHGQENETRELVQHTPKRDKQSERRPGKVALEPQPPPSLMLNPGPVSSGHHHMAFSMPPQSPMHFDCGSTFGNGHSQSVQSAPTSHTFERIQFQKATANNGKRRAQQQFYQLVTELYADVSDPSSKSSPQWVLVARRLSYPMVVRGRSPGHYKDGRRESTTSIGPESDTGASGDGRMSSLTNGMVQSTRQPPLLSTYDQSHGRRMTATDQPPLTAGSLVSSSSSSPEFDFGMMNDSMNPMETMKDTNVDAYGHQSYNSTSAVQRKVCIEPSGMRSHMPTFNDTITTTKSQDPQNSGYVEPFEPMVSLMHHDNNGDNHYFNRQDDHGLRNGMKMHNSYTSRPTAHYARY</sequence>
<dbReference type="SUPFAM" id="SSF49417">
    <property type="entry name" value="p53-like transcription factors"/>
    <property type="match status" value="1"/>
</dbReference>
<dbReference type="PANTHER" id="PTHR35144:SF2">
    <property type="entry name" value="MEIOSIS-SPECIFIC TRANSCRIPTION FACTOR NDT80"/>
    <property type="match status" value="1"/>
</dbReference>
<dbReference type="OMA" id="HQTINPE"/>
<dbReference type="RefSeq" id="XP_003169928.1">
    <property type="nucleotide sequence ID" value="XM_003169880.1"/>
</dbReference>
<dbReference type="InterPro" id="IPR024061">
    <property type="entry name" value="NDT80_DNA-bd_dom"/>
</dbReference>
<gene>
    <name evidence="5" type="ORF">MGYG_08102</name>
</gene>
<evidence type="ECO:0000256" key="2">
    <source>
        <dbReference type="PROSITE-ProRule" id="PRU00850"/>
    </source>
</evidence>
<dbReference type="AlphaFoldDB" id="E4V519"/>
<feature type="compositionally biased region" description="Basic and acidic residues" evidence="3">
    <location>
        <begin position="279"/>
        <end position="299"/>
    </location>
</feature>
<organism evidence="6">
    <name type="scientific">Arthroderma gypseum (strain ATCC MYA-4604 / CBS 118893)</name>
    <name type="common">Microsporum gypseum</name>
    <dbReference type="NCBI Taxonomy" id="535722"/>
    <lineage>
        <taxon>Eukaryota</taxon>
        <taxon>Fungi</taxon>
        <taxon>Dikarya</taxon>
        <taxon>Ascomycota</taxon>
        <taxon>Pezizomycotina</taxon>
        <taxon>Eurotiomycetes</taxon>
        <taxon>Eurotiomycetidae</taxon>
        <taxon>Onygenales</taxon>
        <taxon>Arthrodermataceae</taxon>
        <taxon>Nannizzia</taxon>
    </lineage>
</organism>
<dbReference type="Gene3D" id="2.60.40.1390">
    <property type="entry name" value="NDT80 DNA-binding domain"/>
    <property type="match status" value="1"/>
</dbReference>
<dbReference type="VEuPathDB" id="FungiDB:MGYG_08102"/>
<dbReference type="GO" id="GO:0045944">
    <property type="term" value="P:positive regulation of transcription by RNA polymerase II"/>
    <property type="evidence" value="ECO:0007669"/>
    <property type="project" value="TreeGrafter"/>
</dbReference>
<feature type="compositionally biased region" description="Polar residues" evidence="3">
    <location>
        <begin position="451"/>
        <end position="463"/>
    </location>
</feature>
<feature type="region of interest" description="Disordered" evidence="3">
    <location>
        <begin position="279"/>
        <end position="316"/>
    </location>
</feature>